<dbReference type="InterPro" id="IPR032324">
    <property type="entry name" value="Clp1_N"/>
</dbReference>
<dbReference type="InterPro" id="IPR038238">
    <property type="entry name" value="Clp1_C_sf"/>
</dbReference>
<evidence type="ECO:0000256" key="7">
    <source>
        <dbReference type="ARBA" id="ARBA00023242"/>
    </source>
</evidence>
<gene>
    <name evidence="8 12" type="primary">CLP1</name>
    <name evidence="12" type="ORF">H4R34_001713</name>
</gene>
<evidence type="ECO:0000256" key="4">
    <source>
        <dbReference type="ARBA" id="ARBA00022664"/>
    </source>
</evidence>
<dbReference type="Pfam" id="PF16573">
    <property type="entry name" value="CLP1_N"/>
    <property type="match status" value="1"/>
</dbReference>
<dbReference type="AlphaFoldDB" id="A0A9W8BAU7"/>
<keyword evidence="6 8" id="KW-0067">ATP-binding</keyword>
<evidence type="ECO:0000256" key="2">
    <source>
        <dbReference type="ARBA" id="ARBA00018706"/>
    </source>
</evidence>
<dbReference type="EMBL" id="JANBQB010000090">
    <property type="protein sequence ID" value="KAJ1982454.1"/>
    <property type="molecule type" value="Genomic_DNA"/>
</dbReference>
<proteinExistence type="inferred from homology"/>
<dbReference type="InterPro" id="IPR032319">
    <property type="entry name" value="CLP1_P"/>
</dbReference>
<dbReference type="InterPro" id="IPR010655">
    <property type="entry name" value="Clp1_C"/>
</dbReference>
<keyword evidence="7 8" id="KW-0539">Nucleus</keyword>
<dbReference type="FunFam" id="2.60.120.1030:FF:000001">
    <property type="entry name" value="Protein CLP1 homolog 5"/>
    <property type="match status" value="1"/>
</dbReference>
<keyword evidence="5 8" id="KW-0547">Nucleotide-binding</keyword>
<comment type="similarity">
    <text evidence="8">Belongs to the Clp1 family. Clp1 subfamily.</text>
</comment>
<evidence type="ECO:0000259" key="9">
    <source>
        <dbReference type="Pfam" id="PF06807"/>
    </source>
</evidence>
<accession>A0A9W8BAU7</accession>
<dbReference type="Pfam" id="PF16575">
    <property type="entry name" value="CLP1_P"/>
    <property type="match status" value="1"/>
</dbReference>
<dbReference type="Gene3D" id="2.40.30.330">
    <property type="entry name" value="Pre-mRNA cleavage complex subunit Clp1, C-terminal domain"/>
    <property type="match status" value="1"/>
</dbReference>
<comment type="subcellular location">
    <subcellularLocation>
        <location evidence="1 8">Nucleus</location>
    </subcellularLocation>
</comment>
<dbReference type="Gene3D" id="2.60.120.1030">
    <property type="entry name" value="Clp1, DNA binding domain"/>
    <property type="match status" value="1"/>
</dbReference>
<evidence type="ECO:0000313" key="13">
    <source>
        <dbReference type="Proteomes" id="UP001151582"/>
    </source>
</evidence>
<comment type="function">
    <text evidence="8">Required for endonucleolytic cleavage during polyadenylation-dependent pre-mRNA 3'-end formation.</text>
</comment>
<comment type="subunit">
    <text evidence="8">Component of a pre-mRNA cleavage factor complex. Interacts directly with PCF11.</text>
</comment>
<feature type="domain" description="Clp1 P-loop" evidence="11">
    <location>
        <begin position="113"/>
        <end position="310"/>
    </location>
</feature>
<dbReference type="OrthoDB" id="258143at2759"/>
<feature type="binding site" evidence="8">
    <location>
        <position position="54"/>
    </location>
    <ligand>
        <name>ATP</name>
        <dbReference type="ChEBI" id="CHEBI:30616"/>
    </ligand>
</feature>
<evidence type="ECO:0000256" key="3">
    <source>
        <dbReference type="ARBA" id="ARBA00019824"/>
    </source>
</evidence>
<sequence length="430" mass="46861">MTDESKTYTLLPEQEFRLEVDFASTAIVQLKSGTAEIFGAELAPATIYSFSGQKVAIFSWHGCTLEIQGACSVQYVAEETPMHSYLNLHTALAQQRTAATASQGSGPVVLVLGPTDAGKSSLSKILLNYAVRQQHHPIFVNLDPAEGSIAMPGTLSAAPMLHLVDPVDEFSAIGLDKTGEMAAPLCFHYGFAASGDNPKLFRLLITKLASAVHARLKHDTASRQAGLIIDTGGTIDPNSYDIIKECVDVFNVTAIVILGHERLYSDMNRLYTNSSAISVVKLAKSGGVVNRDKDYLRQAQQRAIKKYFYGSAQCEYSPFSAIAWYQDLKIYRVEDSIAPTSALPLGLDRKVSETQTVPMDPGPILLHSILTVSSLDSTEDESKILESSAIGFVYVSAVNERKSTITVLSPIPGRLPRKYLLLSSFKWMEM</sequence>
<dbReference type="InterPro" id="IPR027417">
    <property type="entry name" value="P-loop_NTPase"/>
</dbReference>
<dbReference type="GO" id="GO:0051731">
    <property type="term" value="F:polynucleotide 5'-hydroxyl-kinase activity"/>
    <property type="evidence" value="ECO:0007669"/>
    <property type="project" value="InterPro"/>
</dbReference>
<feature type="domain" description="Clp1 N-terminal" evidence="10">
    <location>
        <begin position="10"/>
        <end position="99"/>
    </location>
</feature>
<evidence type="ECO:0000259" key="10">
    <source>
        <dbReference type="Pfam" id="PF16573"/>
    </source>
</evidence>
<dbReference type="Pfam" id="PF06807">
    <property type="entry name" value="Clp1"/>
    <property type="match status" value="1"/>
</dbReference>
<protein>
    <recommendedName>
        <fullName evidence="3">Polynucleotide 5'-hydroxyl-kinase GRC3</fullName>
    </recommendedName>
    <alternativeName>
        <fullName evidence="2">Polynucleotide 5'-hydroxyl-kinase grc3</fullName>
    </alternativeName>
</protein>
<name>A0A9W8BAU7_9FUNG</name>
<dbReference type="InterPro" id="IPR045116">
    <property type="entry name" value="Clp1/Grc3"/>
</dbReference>
<dbReference type="InterPro" id="IPR038239">
    <property type="entry name" value="Clp1_N_sf"/>
</dbReference>
<comment type="caution">
    <text evidence="12">The sequence shown here is derived from an EMBL/GenBank/DDBJ whole genome shotgun (WGS) entry which is preliminary data.</text>
</comment>
<evidence type="ECO:0000256" key="6">
    <source>
        <dbReference type="ARBA" id="ARBA00022840"/>
    </source>
</evidence>
<dbReference type="GO" id="GO:0005849">
    <property type="term" value="C:mRNA cleavage factor complex"/>
    <property type="evidence" value="ECO:0007669"/>
    <property type="project" value="UniProtKB-UniRule"/>
</dbReference>
<keyword evidence="12" id="KW-0808">Transferase</keyword>
<evidence type="ECO:0000256" key="1">
    <source>
        <dbReference type="ARBA" id="ARBA00004123"/>
    </source>
</evidence>
<dbReference type="HAMAP" id="MF_03035">
    <property type="entry name" value="Clp1"/>
    <property type="match status" value="1"/>
</dbReference>
<dbReference type="GO" id="GO:0005524">
    <property type="term" value="F:ATP binding"/>
    <property type="evidence" value="ECO:0007669"/>
    <property type="project" value="UniProtKB-UniRule"/>
</dbReference>
<evidence type="ECO:0000313" key="12">
    <source>
        <dbReference type="EMBL" id="KAJ1982454.1"/>
    </source>
</evidence>
<evidence type="ECO:0000256" key="5">
    <source>
        <dbReference type="ARBA" id="ARBA00022741"/>
    </source>
</evidence>
<dbReference type="InterPro" id="IPR028606">
    <property type="entry name" value="Clp1"/>
</dbReference>
<dbReference type="SUPFAM" id="SSF52540">
    <property type="entry name" value="P-loop containing nucleoside triphosphate hydrolases"/>
    <property type="match status" value="1"/>
</dbReference>
<dbReference type="GO" id="GO:0031124">
    <property type="term" value="P:mRNA 3'-end processing"/>
    <property type="evidence" value="ECO:0007669"/>
    <property type="project" value="UniProtKB-UniRule"/>
</dbReference>
<evidence type="ECO:0000259" key="11">
    <source>
        <dbReference type="Pfam" id="PF16575"/>
    </source>
</evidence>
<evidence type="ECO:0000256" key="8">
    <source>
        <dbReference type="HAMAP-Rule" id="MF_03035"/>
    </source>
</evidence>
<feature type="binding site" evidence="8">
    <location>
        <begin position="116"/>
        <end position="121"/>
    </location>
    <ligand>
        <name>ATP</name>
        <dbReference type="ChEBI" id="CHEBI:30616"/>
    </ligand>
</feature>
<dbReference type="PANTHER" id="PTHR12755:SF6">
    <property type="entry name" value="POLYRIBONUCLEOTIDE 5'-HYDROXYL-KINASE CLP1"/>
    <property type="match status" value="1"/>
</dbReference>
<keyword evidence="4 8" id="KW-0507">mRNA processing</keyword>
<reference evidence="12" key="1">
    <citation type="submission" date="2022-07" db="EMBL/GenBank/DDBJ databases">
        <title>Phylogenomic reconstructions and comparative analyses of Kickxellomycotina fungi.</title>
        <authorList>
            <person name="Reynolds N.K."/>
            <person name="Stajich J.E."/>
            <person name="Barry K."/>
            <person name="Grigoriev I.V."/>
            <person name="Crous P."/>
            <person name="Smith M.E."/>
        </authorList>
    </citation>
    <scope>NUCLEOTIDE SEQUENCE</scope>
    <source>
        <strain evidence="12">RSA 567</strain>
    </source>
</reference>
<keyword evidence="13" id="KW-1185">Reference proteome</keyword>
<feature type="domain" description="Clp1 C-terminal" evidence="9">
    <location>
        <begin position="317"/>
        <end position="429"/>
    </location>
</feature>
<dbReference type="PANTHER" id="PTHR12755">
    <property type="entry name" value="CLEAVAGE/POLYADENYLATION FACTOR IA SUBUNIT CLP1P"/>
    <property type="match status" value="1"/>
</dbReference>
<feature type="binding site" evidence="8">
    <location>
        <position position="15"/>
    </location>
    <ligand>
        <name>ATP</name>
        <dbReference type="ChEBI" id="CHEBI:30616"/>
    </ligand>
</feature>
<dbReference type="Proteomes" id="UP001151582">
    <property type="component" value="Unassembled WGS sequence"/>
</dbReference>
<organism evidence="12 13">
    <name type="scientific">Dimargaris verticillata</name>
    <dbReference type="NCBI Taxonomy" id="2761393"/>
    <lineage>
        <taxon>Eukaryota</taxon>
        <taxon>Fungi</taxon>
        <taxon>Fungi incertae sedis</taxon>
        <taxon>Zoopagomycota</taxon>
        <taxon>Kickxellomycotina</taxon>
        <taxon>Dimargaritomycetes</taxon>
        <taxon>Dimargaritales</taxon>
        <taxon>Dimargaritaceae</taxon>
        <taxon>Dimargaris</taxon>
    </lineage>
</organism>
<dbReference type="GO" id="GO:0006388">
    <property type="term" value="P:tRNA splicing, via endonucleolytic cleavage and ligation"/>
    <property type="evidence" value="ECO:0007669"/>
    <property type="project" value="TreeGrafter"/>
</dbReference>
<dbReference type="Gene3D" id="3.40.50.300">
    <property type="entry name" value="P-loop containing nucleotide triphosphate hydrolases"/>
    <property type="match status" value="1"/>
</dbReference>